<evidence type="ECO:0000256" key="1">
    <source>
        <dbReference type="ARBA" id="ARBA00022670"/>
    </source>
</evidence>
<reference evidence="8" key="1">
    <citation type="submission" date="2015-06" db="UniProtKB">
        <authorList>
            <consortium name="EnsemblPlants"/>
        </authorList>
    </citation>
    <scope>IDENTIFICATION</scope>
</reference>
<keyword evidence="3 6" id="KW-0378">Hydrolase</keyword>
<protein>
    <submittedName>
        <fullName evidence="8">Mitochondrial metalloendopeptidase OMA1</fullName>
    </submittedName>
</protein>
<dbReference type="Gene3D" id="3.30.2010.10">
    <property type="entry name" value="Metalloproteases ('zincins'), catalytic domain"/>
    <property type="match status" value="1"/>
</dbReference>
<dbReference type="Pfam" id="PF01435">
    <property type="entry name" value="Peptidase_M48"/>
    <property type="match status" value="1"/>
</dbReference>
<dbReference type="GO" id="GO:0046872">
    <property type="term" value="F:metal ion binding"/>
    <property type="evidence" value="ECO:0007669"/>
    <property type="project" value="UniProtKB-KW"/>
</dbReference>
<dbReference type="EnsemblPlants" id="EMT09683">
    <property type="protein sequence ID" value="EMT09683"/>
    <property type="gene ID" value="F775_02102"/>
</dbReference>
<proteinExistence type="inferred from homology"/>
<evidence type="ECO:0000256" key="5">
    <source>
        <dbReference type="ARBA" id="ARBA00023049"/>
    </source>
</evidence>
<comment type="similarity">
    <text evidence="6">Belongs to the peptidase M48 family.</text>
</comment>
<organism evidence="8">
    <name type="scientific">Aegilops tauschii</name>
    <name type="common">Tausch's goatgrass</name>
    <name type="synonym">Aegilops squarrosa</name>
    <dbReference type="NCBI Taxonomy" id="37682"/>
    <lineage>
        <taxon>Eukaryota</taxon>
        <taxon>Viridiplantae</taxon>
        <taxon>Streptophyta</taxon>
        <taxon>Embryophyta</taxon>
        <taxon>Tracheophyta</taxon>
        <taxon>Spermatophyta</taxon>
        <taxon>Magnoliopsida</taxon>
        <taxon>Liliopsida</taxon>
        <taxon>Poales</taxon>
        <taxon>Poaceae</taxon>
        <taxon>BOP clade</taxon>
        <taxon>Pooideae</taxon>
        <taxon>Triticodae</taxon>
        <taxon>Triticeae</taxon>
        <taxon>Triticinae</taxon>
        <taxon>Aegilops</taxon>
    </lineage>
</organism>
<keyword evidence="1 6" id="KW-0645">Protease</keyword>
<dbReference type="PANTHER" id="PTHR22726:SF1">
    <property type="entry name" value="METALLOENDOPEPTIDASE OMA1, MITOCHONDRIAL"/>
    <property type="match status" value="1"/>
</dbReference>
<evidence type="ECO:0000256" key="2">
    <source>
        <dbReference type="ARBA" id="ARBA00022723"/>
    </source>
</evidence>
<dbReference type="MEROPS" id="M48.A01"/>
<dbReference type="GO" id="GO:0051603">
    <property type="term" value="P:proteolysis involved in protein catabolic process"/>
    <property type="evidence" value="ECO:0007669"/>
    <property type="project" value="TreeGrafter"/>
</dbReference>
<evidence type="ECO:0000259" key="7">
    <source>
        <dbReference type="Pfam" id="PF01435"/>
    </source>
</evidence>
<dbReference type="PANTHER" id="PTHR22726">
    <property type="entry name" value="METALLOENDOPEPTIDASE OMA1"/>
    <property type="match status" value="1"/>
</dbReference>
<feature type="domain" description="Peptidase M48" evidence="7">
    <location>
        <begin position="139"/>
        <end position="204"/>
    </location>
</feature>
<evidence type="ECO:0000256" key="3">
    <source>
        <dbReference type="ARBA" id="ARBA00022801"/>
    </source>
</evidence>
<dbReference type="AlphaFoldDB" id="M8C3E7"/>
<sequence length="249" mass="27686">MNCVRNLWSVFSRLLTLRRYCNPGQSPLAPLSCSDVQAAVSHSVPPIQLVRGCHKETVPYTNRAHWVILSPSIERKVGEKLFEYFKKKHSKDILGPSDPSTARVHLILSDIICGIQEVFPTNSLRDDAKQGKAAARPQTGHLRDLKWEVIVMRDKSVNAYSLPGGKIVVFTGLLNVLKTDAEIAAIIAHEAGHIVARHFTELTILTPPILTRLLPFQRRNKLEADLIGMMLLAAAGFDPRTESLRSARS</sequence>
<dbReference type="GO" id="GO:0016020">
    <property type="term" value="C:membrane"/>
    <property type="evidence" value="ECO:0007669"/>
    <property type="project" value="TreeGrafter"/>
</dbReference>
<dbReference type="InterPro" id="IPR001915">
    <property type="entry name" value="Peptidase_M48"/>
</dbReference>
<name>M8C3E7_AEGTA</name>
<dbReference type="InterPro" id="IPR051156">
    <property type="entry name" value="Mito/Outer_Membr_Metalloprot"/>
</dbReference>
<keyword evidence="2" id="KW-0479">Metal-binding</keyword>
<dbReference type="GO" id="GO:0004222">
    <property type="term" value="F:metalloendopeptidase activity"/>
    <property type="evidence" value="ECO:0007669"/>
    <property type="project" value="InterPro"/>
</dbReference>
<accession>M8C3E7</accession>
<dbReference type="CDD" id="cd07331">
    <property type="entry name" value="M48C_Oma1_like"/>
    <property type="match status" value="1"/>
</dbReference>
<evidence type="ECO:0000256" key="4">
    <source>
        <dbReference type="ARBA" id="ARBA00022833"/>
    </source>
</evidence>
<comment type="cofactor">
    <cofactor evidence="6">
        <name>Zn(2+)</name>
        <dbReference type="ChEBI" id="CHEBI:29105"/>
    </cofactor>
    <text evidence="6">Binds 1 zinc ion per subunit.</text>
</comment>
<keyword evidence="5 6" id="KW-0482">Metalloprotease</keyword>
<evidence type="ECO:0000313" key="8">
    <source>
        <dbReference type="EnsemblPlants" id="EMT09683"/>
    </source>
</evidence>
<keyword evidence="4 6" id="KW-0862">Zinc</keyword>
<evidence type="ECO:0000256" key="6">
    <source>
        <dbReference type="RuleBase" id="RU003983"/>
    </source>
</evidence>